<dbReference type="Proteomes" id="UP000037035">
    <property type="component" value="Unassembled WGS sequence"/>
</dbReference>
<dbReference type="OrthoDB" id="2500831at2759"/>
<gene>
    <name evidence="1" type="ORF">VP01_758g3</name>
</gene>
<evidence type="ECO:0000313" key="2">
    <source>
        <dbReference type="Proteomes" id="UP000037035"/>
    </source>
</evidence>
<protein>
    <submittedName>
        <fullName evidence="1">Uncharacterized protein</fullName>
    </submittedName>
</protein>
<comment type="caution">
    <text evidence="1">The sequence shown here is derived from an EMBL/GenBank/DDBJ whole genome shotgun (WGS) entry which is preliminary data.</text>
</comment>
<keyword evidence="2" id="KW-1185">Reference proteome</keyword>
<proteinExistence type="predicted"/>
<dbReference type="EMBL" id="LAVV01013038">
    <property type="protein sequence ID" value="KNZ46066.1"/>
    <property type="molecule type" value="Genomic_DNA"/>
</dbReference>
<dbReference type="VEuPathDB" id="FungiDB:VP01_758g3"/>
<organism evidence="1 2">
    <name type="scientific">Puccinia sorghi</name>
    <dbReference type="NCBI Taxonomy" id="27349"/>
    <lineage>
        <taxon>Eukaryota</taxon>
        <taxon>Fungi</taxon>
        <taxon>Dikarya</taxon>
        <taxon>Basidiomycota</taxon>
        <taxon>Pucciniomycotina</taxon>
        <taxon>Pucciniomycetes</taxon>
        <taxon>Pucciniales</taxon>
        <taxon>Pucciniaceae</taxon>
        <taxon>Puccinia</taxon>
    </lineage>
</organism>
<dbReference type="AlphaFoldDB" id="A0A0L6UC18"/>
<reference evidence="1 2" key="1">
    <citation type="submission" date="2015-08" db="EMBL/GenBank/DDBJ databases">
        <title>Next Generation Sequencing and Analysis of the Genome of Puccinia sorghi L Schw, the Causal Agent of Maize Common Rust.</title>
        <authorList>
            <person name="Rochi L."/>
            <person name="Burguener G."/>
            <person name="Darino M."/>
            <person name="Turjanski A."/>
            <person name="Kreff E."/>
            <person name="Dieguez M.J."/>
            <person name="Sacco F."/>
        </authorList>
    </citation>
    <scope>NUCLEOTIDE SEQUENCE [LARGE SCALE GENOMIC DNA]</scope>
    <source>
        <strain evidence="1 2">RO10H11247</strain>
    </source>
</reference>
<accession>A0A0L6UC18</accession>
<sequence>MQRCESLRPVLRLLSSPTHIIFQLVRLTTLPYMIYHIINNKRQLSSKIETEIEIETETKTEKEKEKENQLLPLQVDLLFKQSRSHILNTLKYIPTQQQHHNNTSIAWQAEAMAQVVQQQSTTSKSKQQARYHAFLAKGPPQCDCQRSQLSLKVIPITLDQVGTLKYSSTLSIFAQNLNNSLSPITILRIVDLSRQAQRWDLAVIFLDRSLLEPTIINDPQLSNRRSGQVTALLHFLRQNGRPEPILDPLKLWCIHFICQCIEHLISSKKFDSYQWTRINRLTLDVITRFASMPIGFNHRHHPHLEKKHQKQEYPCLDLDRHRILLDSITSSTNELQFAVLTRERCERLLSQLARLVHSTPHHPSSSSKSQHPWTRRSDIQLRLLEYLAKQGTQDQFMRLLQTHIQQHPLGSPKLARIILLGARRFEDLSGNPDLIREMLTQLNQLDQQRPVIDFILRPRQPLETLKTNLEICLANLPQQREPRMQIYSHLLYRCSQLPSPSLALKVWDIINRNERRRCLVRVGRRSRAKLKQLLHSSTTDPMAVTVASRADSLSQQAIRSMIYVYKNLTHSSSPSSSLSTTTPGRRLAVGKNFRVLYQRLRLKGSHKSRWPLSRVQARSLMVTQLVQSELGRGTMMRDYLVMRALERTYVSSSDLNGFEGLLRRFLSGKMQGAEALLLARLAHLDHLPYSSRLPHRFFRLLSW</sequence>
<evidence type="ECO:0000313" key="1">
    <source>
        <dbReference type="EMBL" id="KNZ46066.1"/>
    </source>
</evidence>
<name>A0A0L6UC18_9BASI</name>